<sequence length="470" mass="49139">MTIRDGVYIAGEWLPGADESAIELYSSGDESVLGSFSPASVSQAGQAARAAALAFPVWSTTNREVRTQALRAIADGIEARTDEFAALATHEVGTTIGISKAVQVGLALNVLRTTADAMDALEVAEEHEGFTVVREPVGVVVAITPWNFPLHQIVAKIAPAIAAGCTVIVKPAELSSLSAIALFEVIHEVGLPAGVVNLICGSGPIVGEALAAHPDVDMVSFTGSTRAGARVGEIAIKDIKKVALELGGKSATIILEDAALEKAVSVSLSAAFTNNGQMCSALTRLIVLRSQLEKVEELLSAAIVKQVIGDPFENGIRVGPMVSAHQRDVVIGYIEKGIAEGATLLAGGPERPAGKGYFVQPTIFTNVRNDMVIAREEIFGPVLVVIPVDTEEEAIDVANDSDYGLSGAVWGADREHAVAVAGKIRTGQVAINGGAFYADAPFGGYKKSGIGRELGSHGLEEFFEYKAIRF</sequence>
<dbReference type="InterPro" id="IPR016163">
    <property type="entry name" value="Ald_DH_C"/>
</dbReference>
<accession>A0A6J7SLZ0</accession>
<comment type="catalytic activity">
    <reaction evidence="4">
        <text>an aldehyde + NAD(+) + H2O = a carboxylate + NADH + 2 H(+)</text>
        <dbReference type="Rhea" id="RHEA:16185"/>
        <dbReference type="ChEBI" id="CHEBI:15377"/>
        <dbReference type="ChEBI" id="CHEBI:15378"/>
        <dbReference type="ChEBI" id="CHEBI:17478"/>
        <dbReference type="ChEBI" id="CHEBI:29067"/>
        <dbReference type="ChEBI" id="CHEBI:57540"/>
        <dbReference type="ChEBI" id="CHEBI:57945"/>
        <dbReference type="EC" id="1.2.1.3"/>
    </reaction>
</comment>
<evidence type="ECO:0000256" key="1">
    <source>
        <dbReference type="ARBA" id="ARBA00009986"/>
    </source>
</evidence>
<comment type="similarity">
    <text evidence="1">Belongs to the aldehyde dehydrogenase family.</text>
</comment>
<dbReference type="InterPro" id="IPR029510">
    <property type="entry name" value="Ald_DH_CS_GLU"/>
</dbReference>
<dbReference type="PANTHER" id="PTHR42804">
    <property type="entry name" value="ALDEHYDE DEHYDROGENASE"/>
    <property type="match status" value="1"/>
</dbReference>
<evidence type="ECO:0000256" key="2">
    <source>
        <dbReference type="ARBA" id="ARBA00023002"/>
    </source>
</evidence>
<dbReference type="InterPro" id="IPR016162">
    <property type="entry name" value="Ald_DH_N"/>
</dbReference>
<organism evidence="7">
    <name type="scientific">freshwater metagenome</name>
    <dbReference type="NCBI Taxonomy" id="449393"/>
    <lineage>
        <taxon>unclassified sequences</taxon>
        <taxon>metagenomes</taxon>
        <taxon>ecological metagenomes</taxon>
    </lineage>
</organism>
<dbReference type="EC" id="1.2.1.3" evidence="3"/>
<dbReference type="Gene3D" id="3.40.605.10">
    <property type="entry name" value="Aldehyde Dehydrogenase, Chain A, domain 1"/>
    <property type="match status" value="1"/>
</dbReference>
<dbReference type="FunFam" id="3.40.309.10:FF:000012">
    <property type="entry name" value="Betaine aldehyde dehydrogenase"/>
    <property type="match status" value="1"/>
</dbReference>
<proteinExistence type="inferred from homology"/>
<evidence type="ECO:0000313" key="6">
    <source>
        <dbReference type="EMBL" id="CAB4911903.1"/>
    </source>
</evidence>
<dbReference type="SUPFAM" id="SSF53720">
    <property type="entry name" value="ALDH-like"/>
    <property type="match status" value="1"/>
</dbReference>
<dbReference type="InterPro" id="IPR016160">
    <property type="entry name" value="Ald_DH_CS_CYS"/>
</dbReference>
<dbReference type="PANTHER" id="PTHR42804:SF1">
    <property type="entry name" value="ALDEHYDE DEHYDROGENASE-RELATED"/>
    <property type="match status" value="1"/>
</dbReference>
<dbReference type="FunFam" id="3.40.605.10:FF:000007">
    <property type="entry name" value="NAD/NADP-dependent betaine aldehyde dehydrogenase"/>
    <property type="match status" value="1"/>
</dbReference>
<protein>
    <recommendedName>
        <fullName evidence="3">aldehyde dehydrogenase (NAD(+))</fullName>
        <ecNumber evidence="3">1.2.1.3</ecNumber>
    </recommendedName>
</protein>
<dbReference type="InterPro" id="IPR016161">
    <property type="entry name" value="Ald_DH/histidinol_DH"/>
</dbReference>
<dbReference type="GO" id="GO:0004029">
    <property type="term" value="F:aldehyde dehydrogenase (NAD+) activity"/>
    <property type="evidence" value="ECO:0007669"/>
    <property type="project" value="UniProtKB-EC"/>
</dbReference>
<dbReference type="EMBL" id="CAFBMC010000134">
    <property type="protein sequence ID" value="CAB4911903.1"/>
    <property type="molecule type" value="Genomic_DNA"/>
</dbReference>
<dbReference type="InterPro" id="IPR015590">
    <property type="entry name" value="Aldehyde_DH_dom"/>
</dbReference>
<reference evidence="7" key="1">
    <citation type="submission" date="2020-05" db="EMBL/GenBank/DDBJ databases">
        <authorList>
            <person name="Chiriac C."/>
            <person name="Salcher M."/>
            <person name="Ghai R."/>
            <person name="Kavagutti S V."/>
        </authorList>
    </citation>
    <scope>NUCLEOTIDE SEQUENCE</scope>
</reference>
<dbReference type="PROSITE" id="PS00070">
    <property type="entry name" value="ALDEHYDE_DEHYDR_CYS"/>
    <property type="match status" value="1"/>
</dbReference>
<dbReference type="AlphaFoldDB" id="A0A6J7SLZ0"/>
<dbReference type="PROSITE" id="PS00687">
    <property type="entry name" value="ALDEHYDE_DEHYDR_GLU"/>
    <property type="match status" value="1"/>
</dbReference>
<evidence type="ECO:0000256" key="3">
    <source>
        <dbReference type="ARBA" id="ARBA00024226"/>
    </source>
</evidence>
<dbReference type="Gene3D" id="3.40.309.10">
    <property type="entry name" value="Aldehyde Dehydrogenase, Chain A, domain 2"/>
    <property type="match status" value="1"/>
</dbReference>
<evidence type="ECO:0000256" key="4">
    <source>
        <dbReference type="ARBA" id="ARBA00049194"/>
    </source>
</evidence>
<feature type="domain" description="Aldehyde dehydrogenase" evidence="5">
    <location>
        <begin position="13"/>
        <end position="468"/>
    </location>
</feature>
<evidence type="ECO:0000259" key="5">
    <source>
        <dbReference type="Pfam" id="PF00171"/>
    </source>
</evidence>
<dbReference type="Pfam" id="PF00171">
    <property type="entry name" value="Aldedh"/>
    <property type="match status" value="1"/>
</dbReference>
<gene>
    <name evidence="6" type="ORF">UFOPK3495_01640</name>
    <name evidence="7" type="ORF">UFOPK4237_01512</name>
</gene>
<dbReference type="CDD" id="cd07138">
    <property type="entry name" value="ALDH_CddD_SSP0762"/>
    <property type="match status" value="1"/>
</dbReference>
<dbReference type="EMBL" id="CAFBPZ010000136">
    <property type="protein sequence ID" value="CAB5042369.1"/>
    <property type="molecule type" value="Genomic_DNA"/>
</dbReference>
<name>A0A6J7SLZ0_9ZZZZ</name>
<keyword evidence="2" id="KW-0560">Oxidoreductase</keyword>
<evidence type="ECO:0000313" key="7">
    <source>
        <dbReference type="EMBL" id="CAB5042369.1"/>
    </source>
</evidence>